<keyword evidence="4" id="KW-1185">Reference proteome</keyword>
<dbReference type="AlphaFoldDB" id="A0A0P1IH07"/>
<organism evidence="3 4">
    <name type="scientific">Shimia thalassica</name>
    <dbReference type="NCBI Taxonomy" id="1715693"/>
    <lineage>
        <taxon>Bacteria</taxon>
        <taxon>Pseudomonadati</taxon>
        <taxon>Pseudomonadota</taxon>
        <taxon>Alphaproteobacteria</taxon>
        <taxon>Rhodobacterales</taxon>
        <taxon>Roseobacteraceae</taxon>
    </lineage>
</organism>
<dbReference type="RefSeq" id="WP_058312806.1">
    <property type="nucleotide sequence ID" value="NZ_CYTW01000005.1"/>
</dbReference>
<evidence type="ECO:0000256" key="2">
    <source>
        <dbReference type="SAM" id="SignalP"/>
    </source>
</evidence>
<feature type="signal peptide" evidence="2">
    <location>
        <begin position="1"/>
        <end position="19"/>
    </location>
</feature>
<proteinExistence type="predicted"/>
<dbReference type="InterPro" id="IPR009380">
    <property type="entry name" value="DUF1036"/>
</dbReference>
<dbReference type="STRING" id="1715693.PH7735_03648"/>
<feature type="chain" id="PRO_5006065256" evidence="2">
    <location>
        <begin position="20"/>
        <end position="334"/>
    </location>
</feature>
<sequence>MRRPFLTTVFVLVSSAAQAELLVCNDTDAKASVAIGYNDGGVWTSEGWWNVAPESCSVVQGGDLSKRYYYYRVTSQSYAWPGEKYFFCTDQDAFTIAGDTDCGVRGFDRSEFRQIEVGTATSFTVHLTAPDDGAGTSAPQGQTTIDPPGTHGEPYSVQGILSHCEVFDASMACEIHADGYRYVAYSTAPTPQSLLEDLMAAGENRPIGVSGDMISYEGNVAEITIRDYTFAGEDPYSAHRAAMQGLWRSLDDPNYEVLIFGGIFEELYQQIPTDTSTMFFTQNCEGSPGTGPAILLKSYDRADEDRCMFVLGVGNTLELAPAGVMNDLRFYKVN</sequence>
<evidence type="ECO:0000313" key="3">
    <source>
        <dbReference type="EMBL" id="CUK12009.1"/>
    </source>
</evidence>
<name>A0A0P1IH07_9RHOB</name>
<keyword evidence="2" id="KW-0732">Signal</keyword>
<evidence type="ECO:0000313" key="4">
    <source>
        <dbReference type="Proteomes" id="UP000051870"/>
    </source>
</evidence>
<reference evidence="4" key="1">
    <citation type="submission" date="2015-09" db="EMBL/GenBank/DDBJ databases">
        <authorList>
            <person name="Rodrigo-Torres Lidia"/>
            <person name="Arahal R.David."/>
        </authorList>
    </citation>
    <scope>NUCLEOTIDE SEQUENCE [LARGE SCALE GENOMIC DNA]</scope>
    <source>
        <strain evidence="4">CECT 7735</strain>
    </source>
</reference>
<evidence type="ECO:0000256" key="1">
    <source>
        <dbReference type="SAM" id="MobiDB-lite"/>
    </source>
</evidence>
<dbReference type="EMBL" id="CYTW01000005">
    <property type="protein sequence ID" value="CUK12009.1"/>
    <property type="molecule type" value="Genomic_DNA"/>
</dbReference>
<feature type="region of interest" description="Disordered" evidence="1">
    <location>
        <begin position="130"/>
        <end position="151"/>
    </location>
</feature>
<dbReference type="Proteomes" id="UP000051870">
    <property type="component" value="Unassembled WGS sequence"/>
</dbReference>
<gene>
    <name evidence="3" type="ORF">PH7735_03648</name>
</gene>
<dbReference type="GeneID" id="83882624"/>
<dbReference type="Pfam" id="PF06282">
    <property type="entry name" value="DUF1036"/>
    <property type="match status" value="1"/>
</dbReference>
<accession>A0A0P1IH07</accession>
<protein>
    <submittedName>
        <fullName evidence="3">Putative integral membrane protein</fullName>
    </submittedName>
</protein>